<proteinExistence type="inferred from homology"/>
<dbReference type="EC" id="4.1.1.126" evidence="12"/>
<evidence type="ECO:0000256" key="5">
    <source>
        <dbReference type="ARBA" id="ARBA00022643"/>
    </source>
</evidence>
<dbReference type="InterPro" id="IPR049381">
    <property type="entry name" value="UbiD-like_C"/>
</dbReference>
<dbReference type="InterPro" id="IPR002830">
    <property type="entry name" value="UbiD"/>
</dbReference>
<dbReference type="Pfam" id="PF20695">
    <property type="entry name" value="UbiD_N"/>
    <property type="match status" value="1"/>
</dbReference>
<keyword evidence="19" id="KW-1185">Reference proteome</keyword>
<evidence type="ECO:0000313" key="19">
    <source>
        <dbReference type="Proteomes" id="UP000001931"/>
    </source>
</evidence>
<dbReference type="Proteomes" id="UP000001931">
    <property type="component" value="Chromosome"/>
</dbReference>
<evidence type="ECO:0000256" key="2">
    <source>
        <dbReference type="ARBA" id="ARBA00005092"/>
    </source>
</evidence>
<evidence type="ECO:0000256" key="13">
    <source>
        <dbReference type="ARBA" id="ARBA00049754"/>
    </source>
</evidence>
<dbReference type="InterPro" id="IPR049383">
    <property type="entry name" value="UbiD-like_N"/>
</dbReference>
<feature type="domain" description="3-octaprenyl-4-hydroxybenzoate carboxy-lyase-like N-terminal" evidence="16">
    <location>
        <begin position="9"/>
        <end position="78"/>
    </location>
</feature>
<evidence type="ECO:0000256" key="11">
    <source>
        <dbReference type="ARBA" id="ARBA00049583"/>
    </source>
</evidence>
<evidence type="ECO:0000256" key="9">
    <source>
        <dbReference type="ARBA" id="ARBA00023239"/>
    </source>
</evidence>
<dbReference type="HOGENOM" id="CLU_023348_5_1_2"/>
<evidence type="ECO:0000256" key="12">
    <source>
        <dbReference type="ARBA" id="ARBA00049727"/>
    </source>
</evidence>
<sequence length="427" mass="47667">MSRLIDEITDDIIEISEEVSTEYEITSILKKHPTDTVIFTNIKDSNMNIISGICNTRDKIAKSINTSVDKITENIIKATENPTKITNIKNFDEVYSNNMDVDLSKIPILKHYPKDKGKYITAGVVIAKDPENGQTNASIHRMLVNSNDELGIRIVPRQLYTYYKKAEELNKPLEIAIAIGLNPSTLLASTTSIPITENELEVANTFKEGNLTLVKCETVDIEVPECEILLEGKILPNERKIEGPFVDLTDTYDKIREEPIIKLTRMHYKDNPYYHAILPAGNEHKLLQGLPQEPRIYNSVKNTLPTVQNVVLTEGGCCWLHAVVSIKKQTEGDAKNVLMAALSAHPSLKHCVIVDEDINIFDAVDVEYAIATRVKGDDDIIIIPKARGSSLDPVAQIDGTTTKIGVDATKSFHNIEDYERVSNTLEN</sequence>
<dbReference type="NCBIfam" id="TIGR00148">
    <property type="entry name" value="UbiD family decarboxylase"/>
    <property type="match status" value="1"/>
</dbReference>
<keyword evidence="6" id="KW-0210">Decarboxylase</keyword>
<evidence type="ECO:0000256" key="6">
    <source>
        <dbReference type="ARBA" id="ARBA00022793"/>
    </source>
</evidence>
<evidence type="ECO:0000259" key="16">
    <source>
        <dbReference type="Pfam" id="PF20695"/>
    </source>
</evidence>
<accession>Q2NEA4</accession>
<comment type="pathway">
    <text evidence="2">Isoprenoid biosynthesis; isopentenyl diphosphate biosynthesis via mevalonate pathway.</text>
</comment>
<dbReference type="Pfam" id="PF20696">
    <property type="entry name" value="UbiD_C"/>
    <property type="match status" value="1"/>
</dbReference>
<comment type="cofactor">
    <cofactor evidence="14">
        <name>prenylated FMN</name>
        <dbReference type="ChEBI" id="CHEBI:87746"/>
    </cofactor>
</comment>
<dbReference type="FunFam" id="3.40.1670.10:FF:000003">
    <property type="entry name" value="Phenolic acid decarboxylase"/>
    <property type="match status" value="1"/>
</dbReference>
<dbReference type="GO" id="GO:0016831">
    <property type="term" value="F:carboxy-lyase activity"/>
    <property type="evidence" value="ECO:0007669"/>
    <property type="project" value="UniProtKB-KW"/>
</dbReference>
<evidence type="ECO:0000256" key="7">
    <source>
        <dbReference type="ARBA" id="ARBA00023211"/>
    </source>
</evidence>
<evidence type="ECO:0000313" key="18">
    <source>
        <dbReference type="EMBL" id="ABC57849.1"/>
    </source>
</evidence>
<dbReference type="GO" id="GO:0008299">
    <property type="term" value="P:isoprenoid biosynthetic process"/>
    <property type="evidence" value="ECO:0007669"/>
    <property type="project" value="UniProtKB-KW"/>
</dbReference>
<evidence type="ECO:0000256" key="3">
    <source>
        <dbReference type="ARBA" id="ARBA00010021"/>
    </source>
</evidence>
<evidence type="ECO:0000256" key="10">
    <source>
        <dbReference type="ARBA" id="ARBA00049054"/>
    </source>
</evidence>
<name>Q2NEA4_METST</name>
<dbReference type="Pfam" id="PF01977">
    <property type="entry name" value="UbiD"/>
    <property type="match status" value="1"/>
</dbReference>
<organism evidence="18 19">
    <name type="scientific">Methanosphaera stadtmanae (strain ATCC 43021 / DSM 3091 / JCM 11832 / MCB-3)</name>
    <dbReference type="NCBI Taxonomy" id="339860"/>
    <lineage>
        <taxon>Archaea</taxon>
        <taxon>Methanobacteriati</taxon>
        <taxon>Methanobacteriota</taxon>
        <taxon>Methanomada group</taxon>
        <taxon>Methanobacteria</taxon>
        <taxon>Methanobacteriales</taxon>
        <taxon>Methanobacteriaceae</taxon>
        <taxon>Methanosphaera</taxon>
    </lineage>
</organism>
<comment type="cofactor">
    <cofactor evidence="1">
        <name>Mn(2+)</name>
        <dbReference type="ChEBI" id="CHEBI:29035"/>
    </cofactor>
</comment>
<dbReference type="KEGG" id="mst:Msp_1479"/>
<dbReference type="Gene3D" id="3.40.1670.10">
    <property type="entry name" value="UbiD C-terminal domain-like"/>
    <property type="match status" value="1"/>
</dbReference>
<dbReference type="eggNOG" id="arCOG01671">
    <property type="taxonomic scope" value="Archaea"/>
</dbReference>
<feature type="domain" description="3-octaprenyl-4-hydroxybenzoate carboxy-lyase-like C-terminal" evidence="17">
    <location>
        <begin position="286"/>
        <end position="408"/>
    </location>
</feature>
<dbReference type="STRING" id="339860.Msp_1479"/>
<keyword evidence="7" id="KW-0464">Manganese</keyword>
<evidence type="ECO:0000256" key="8">
    <source>
        <dbReference type="ARBA" id="ARBA00023229"/>
    </source>
</evidence>
<evidence type="ECO:0000256" key="14">
    <source>
        <dbReference type="ARBA" id="ARBA00049936"/>
    </source>
</evidence>
<reference evidence="18 19" key="1">
    <citation type="journal article" date="2006" name="J. Bacteriol.">
        <title>The genome sequence of Methanosphaera stadtmanae reveals why this human intestinal archaeon is restricted to methanol and H2 for methane formation and ATP synthesis.</title>
        <authorList>
            <person name="Fricke W.F."/>
            <person name="Seedorf H."/>
            <person name="Henne A."/>
            <person name="Kruer M."/>
            <person name="Liesegang H."/>
            <person name="Hedderich R."/>
            <person name="Gottschalk G."/>
            <person name="Thauer R.K."/>
        </authorList>
    </citation>
    <scope>NUCLEOTIDE SEQUENCE [LARGE SCALE GENOMIC DNA]</scope>
    <source>
        <strain evidence="19">ATCC 43021 / DSM 3091 / JCM 11832 / MCB-3</strain>
    </source>
</reference>
<dbReference type="PANTHER" id="PTHR30108:SF21">
    <property type="entry name" value="4-HYDROXYBENZOATE DECARBOXYLASE"/>
    <property type="match status" value="1"/>
</dbReference>
<evidence type="ECO:0000259" key="17">
    <source>
        <dbReference type="Pfam" id="PF20696"/>
    </source>
</evidence>
<evidence type="ECO:0000256" key="1">
    <source>
        <dbReference type="ARBA" id="ARBA00001936"/>
    </source>
</evidence>
<protein>
    <recommendedName>
        <fullName evidence="13">Anhydromevalonate phosphate decarboxylase</fullName>
        <ecNumber evidence="12">4.1.1.126</ecNumber>
    </recommendedName>
</protein>
<comment type="function">
    <text evidence="11">Catalyzes the conversion of trans-anhydromevalonate 5-phosphate (tAHMP) into isopentenyl phosphate. Involved in the archaeal mevalonate (MVA) pathway, which provides fundamental precursors for isoprenoid biosynthesis, such as isopentenyl diphosphate (IPP) and dimethylallyl diphosphate (DMAPP).</text>
</comment>
<dbReference type="SUPFAM" id="SSF50475">
    <property type="entry name" value="FMN-binding split barrel"/>
    <property type="match status" value="1"/>
</dbReference>
<keyword evidence="5" id="KW-0288">FMN</keyword>
<keyword evidence="4" id="KW-0285">Flavoprotein</keyword>
<dbReference type="PANTHER" id="PTHR30108">
    <property type="entry name" value="3-OCTAPRENYL-4-HYDROXYBENZOATE CARBOXY-LYASE-RELATED"/>
    <property type="match status" value="1"/>
</dbReference>
<gene>
    <name evidence="18" type="ordered locus">Msp_1479</name>
</gene>
<evidence type="ECO:0000256" key="4">
    <source>
        <dbReference type="ARBA" id="ARBA00022630"/>
    </source>
</evidence>
<comment type="catalytic activity">
    <reaction evidence="10">
        <text>(2E)-3-methyl-5-phosphooxypent-2-enoate + H(+) = isopentenyl phosphate + CO2</text>
        <dbReference type="Rhea" id="RHEA:78971"/>
        <dbReference type="ChEBI" id="CHEBI:15378"/>
        <dbReference type="ChEBI" id="CHEBI:16526"/>
        <dbReference type="ChEBI" id="CHEBI:65078"/>
        <dbReference type="ChEBI" id="CHEBI:229665"/>
        <dbReference type="EC" id="4.1.1.126"/>
    </reaction>
    <physiologicalReaction direction="left-to-right" evidence="10">
        <dbReference type="Rhea" id="RHEA:78972"/>
    </physiologicalReaction>
</comment>
<keyword evidence="9 18" id="KW-0456">Lyase</keyword>
<dbReference type="AlphaFoldDB" id="Q2NEA4"/>
<comment type="similarity">
    <text evidence="3">Belongs to the UbiD family.</text>
</comment>
<dbReference type="SUPFAM" id="SSF143968">
    <property type="entry name" value="UbiD C-terminal domain-like"/>
    <property type="match status" value="1"/>
</dbReference>
<keyword evidence="8" id="KW-0414">Isoprene biosynthesis</keyword>
<evidence type="ECO:0000259" key="15">
    <source>
        <dbReference type="Pfam" id="PF01977"/>
    </source>
</evidence>
<dbReference type="InterPro" id="IPR048304">
    <property type="entry name" value="UbiD_Rift_dom"/>
</dbReference>
<dbReference type="GO" id="GO:0005737">
    <property type="term" value="C:cytoplasm"/>
    <property type="evidence" value="ECO:0007669"/>
    <property type="project" value="TreeGrafter"/>
</dbReference>
<dbReference type="EMBL" id="CP000102">
    <property type="protein sequence ID" value="ABC57849.1"/>
    <property type="molecule type" value="Genomic_DNA"/>
</dbReference>
<feature type="domain" description="3-octaprenyl-4-hydroxybenzoate carboxy-lyase-like Rift-related" evidence="15">
    <location>
        <begin position="93"/>
        <end position="280"/>
    </location>
</feature>